<dbReference type="PROSITE" id="PS00012">
    <property type="entry name" value="PHOSPHOPANTETHEINE"/>
    <property type="match status" value="1"/>
</dbReference>
<dbReference type="InterPro" id="IPR009081">
    <property type="entry name" value="PP-bd_ACP"/>
</dbReference>
<dbReference type="Gene3D" id="1.10.1200.10">
    <property type="entry name" value="ACP-like"/>
    <property type="match status" value="1"/>
</dbReference>
<dbReference type="InterPro" id="IPR036736">
    <property type="entry name" value="ACP-like_sf"/>
</dbReference>
<protein>
    <recommendedName>
        <fullName evidence="14">Acyl carrier protein</fullName>
    </recommendedName>
</protein>
<name>A0A7S0MJ58_9CRYP</name>
<evidence type="ECO:0000256" key="11">
    <source>
        <dbReference type="ARBA" id="ARBA00023098"/>
    </source>
</evidence>
<dbReference type="EMBL" id="HBEZ01037760">
    <property type="protein sequence ID" value="CAD8643078.1"/>
    <property type="molecule type" value="Transcribed_RNA"/>
</dbReference>
<keyword evidence="9" id="KW-0809">Transit peptide</keyword>
<dbReference type="GO" id="GO:0000035">
    <property type="term" value="F:acyl binding"/>
    <property type="evidence" value="ECO:0007669"/>
    <property type="project" value="TreeGrafter"/>
</dbReference>
<comment type="function">
    <text evidence="14">Carrier of the growing fatty acid chain in fatty acid biosynthesis.</text>
</comment>
<gene>
    <name evidence="16" type="ORF">CCUR1050_LOCUS20762</name>
</gene>
<evidence type="ECO:0000256" key="9">
    <source>
        <dbReference type="ARBA" id="ARBA00022946"/>
    </source>
</evidence>
<evidence type="ECO:0000256" key="2">
    <source>
        <dbReference type="ARBA" id="ARBA00005194"/>
    </source>
</evidence>
<comment type="pathway">
    <text evidence="2">Lipid metabolism; fatty acid biosynthesis.</text>
</comment>
<organism evidence="16">
    <name type="scientific">Cryptomonas curvata</name>
    <dbReference type="NCBI Taxonomy" id="233186"/>
    <lineage>
        <taxon>Eukaryota</taxon>
        <taxon>Cryptophyceae</taxon>
        <taxon>Cryptomonadales</taxon>
        <taxon>Cryptomonadaceae</taxon>
        <taxon>Cryptomonas</taxon>
    </lineage>
</organism>
<keyword evidence="10" id="KW-0249">Electron transport</keyword>
<evidence type="ECO:0000256" key="1">
    <source>
        <dbReference type="ARBA" id="ARBA00004173"/>
    </source>
</evidence>
<reference evidence="16" key="1">
    <citation type="submission" date="2021-01" db="EMBL/GenBank/DDBJ databases">
        <authorList>
            <person name="Corre E."/>
            <person name="Pelletier E."/>
            <person name="Niang G."/>
            <person name="Scheremetjew M."/>
            <person name="Finn R."/>
            <person name="Kale V."/>
            <person name="Holt S."/>
            <person name="Cochrane G."/>
            <person name="Meng A."/>
            <person name="Brown T."/>
            <person name="Cohen L."/>
        </authorList>
    </citation>
    <scope>NUCLEOTIDE SEQUENCE</scope>
    <source>
        <strain evidence="16">CCAP979/52</strain>
    </source>
</reference>
<keyword evidence="7" id="KW-0597">Phosphoprotein</keyword>
<keyword evidence="13 14" id="KW-0275">Fatty acid biosynthesis</keyword>
<evidence type="ECO:0000313" key="16">
    <source>
        <dbReference type="EMBL" id="CAD8643078.1"/>
    </source>
</evidence>
<dbReference type="GO" id="GO:0000036">
    <property type="term" value="F:acyl carrier activity"/>
    <property type="evidence" value="ECO:0007669"/>
    <property type="project" value="TreeGrafter"/>
</dbReference>
<dbReference type="HAMAP" id="MF_01217">
    <property type="entry name" value="Acyl_carrier"/>
    <property type="match status" value="1"/>
</dbReference>
<evidence type="ECO:0000256" key="3">
    <source>
        <dbReference type="ARBA" id="ARBA00010930"/>
    </source>
</evidence>
<evidence type="ECO:0000256" key="7">
    <source>
        <dbReference type="ARBA" id="ARBA00022553"/>
    </source>
</evidence>
<proteinExistence type="inferred from homology"/>
<keyword evidence="5 14" id="KW-0596">Phosphopantetheine</keyword>
<accession>A0A7S0MJ58</accession>
<dbReference type="InterPro" id="IPR006162">
    <property type="entry name" value="Ppantetheine_attach_site"/>
</dbReference>
<dbReference type="FunFam" id="1.10.1200.10:FF:000003">
    <property type="entry name" value="Acyl carrier protein"/>
    <property type="match status" value="1"/>
</dbReference>
<evidence type="ECO:0000256" key="10">
    <source>
        <dbReference type="ARBA" id="ARBA00022982"/>
    </source>
</evidence>
<keyword evidence="11" id="KW-0443">Lipid metabolism</keyword>
<keyword evidence="6 14" id="KW-0444">Lipid biosynthesis</keyword>
<dbReference type="SUPFAM" id="SSF47336">
    <property type="entry name" value="ACP-like"/>
    <property type="match status" value="1"/>
</dbReference>
<comment type="subcellular location">
    <subcellularLocation>
        <location evidence="1">Mitochondrion</location>
    </subcellularLocation>
</comment>
<evidence type="ECO:0000256" key="13">
    <source>
        <dbReference type="ARBA" id="ARBA00023160"/>
    </source>
</evidence>
<dbReference type="NCBIfam" id="NF002148">
    <property type="entry name" value="PRK00982.1-2"/>
    <property type="match status" value="1"/>
</dbReference>
<keyword evidence="8" id="KW-0276">Fatty acid metabolism</keyword>
<evidence type="ECO:0000256" key="8">
    <source>
        <dbReference type="ARBA" id="ARBA00022832"/>
    </source>
</evidence>
<dbReference type="AlphaFoldDB" id="A0A7S0MJ58"/>
<dbReference type="PANTHER" id="PTHR20863">
    <property type="entry name" value="ACYL CARRIER PROTEIN"/>
    <property type="match status" value="1"/>
</dbReference>
<comment type="similarity">
    <text evidence="3">Belongs to the acyl carrier protein (ACP) family.</text>
</comment>
<evidence type="ECO:0000256" key="5">
    <source>
        <dbReference type="ARBA" id="ARBA00022450"/>
    </source>
</evidence>
<dbReference type="GO" id="GO:0005739">
    <property type="term" value="C:mitochondrion"/>
    <property type="evidence" value="ECO:0007669"/>
    <property type="project" value="UniProtKB-SubCell"/>
</dbReference>
<feature type="domain" description="Carrier" evidence="15">
    <location>
        <begin position="44"/>
        <end position="119"/>
    </location>
</feature>
<dbReference type="InterPro" id="IPR003231">
    <property type="entry name" value="ACP"/>
</dbReference>
<dbReference type="NCBIfam" id="TIGR00517">
    <property type="entry name" value="acyl_carrier"/>
    <property type="match status" value="1"/>
</dbReference>
<evidence type="ECO:0000256" key="4">
    <source>
        <dbReference type="ARBA" id="ARBA00022448"/>
    </source>
</evidence>
<evidence type="ECO:0000256" key="12">
    <source>
        <dbReference type="ARBA" id="ARBA00023128"/>
    </source>
</evidence>
<dbReference type="PROSITE" id="PS50075">
    <property type="entry name" value="CARRIER"/>
    <property type="match status" value="1"/>
</dbReference>
<dbReference type="PANTHER" id="PTHR20863:SF28">
    <property type="entry name" value="ACYL CARRIER PROTEIN, MITOCHONDRIAL"/>
    <property type="match status" value="1"/>
</dbReference>
<evidence type="ECO:0000259" key="15">
    <source>
        <dbReference type="PROSITE" id="PS50075"/>
    </source>
</evidence>
<dbReference type="Pfam" id="PF00550">
    <property type="entry name" value="PP-binding"/>
    <property type="match status" value="1"/>
</dbReference>
<evidence type="ECO:0000256" key="14">
    <source>
        <dbReference type="RuleBase" id="RU000722"/>
    </source>
</evidence>
<evidence type="ECO:0000256" key="6">
    <source>
        <dbReference type="ARBA" id="ARBA00022516"/>
    </source>
</evidence>
<sequence length="122" mass="13125">MLAATRAAAARLAPVLVQARCHPIRSGVAPAFSRCFSASGLSKDDVTHRVLNIVKNFQNVDPVKVTTSSHFMKDLGLDSLDTVEVVMAFEDEFAIEIPDAEAEKIFTVSAAVDFIAAHPQAK</sequence>
<keyword evidence="4" id="KW-0813">Transport</keyword>
<keyword evidence="12" id="KW-0496">Mitochondrion</keyword>